<reference evidence="1 2" key="1">
    <citation type="journal article" date="2014" name="PLoS Genet.">
        <title>The Genome of Spironucleus salmonicida Highlights a Fish Pathogen Adapted to Fluctuating Environments.</title>
        <authorList>
            <person name="Xu F."/>
            <person name="Jerlstrom-Hultqvist J."/>
            <person name="Einarsson E."/>
            <person name="Astvaldsson A."/>
            <person name="Svard S.G."/>
            <person name="Andersson J.O."/>
        </authorList>
    </citation>
    <scope>NUCLEOTIDE SEQUENCE [LARGE SCALE GENOMIC DNA]</scope>
    <source>
        <strain evidence="1 2">ATCC 50377</strain>
    </source>
</reference>
<dbReference type="KEGG" id="ssao:94295953"/>
<dbReference type="EMBL" id="AUWU02000002">
    <property type="protein sequence ID" value="KAH0576367.1"/>
    <property type="molecule type" value="Genomic_DNA"/>
</dbReference>
<sequence>MGACACIKLQETEPHTPPLLTKSLTTPLPIISNQKSEYIPSAKSCEEMNQILDESDYSQTMTISLATLRHIENEDSANVE</sequence>
<dbReference type="Proteomes" id="UP000018208">
    <property type="component" value="Unassembled WGS sequence"/>
</dbReference>
<evidence type="ECO:0000313" key="1">
    <source>
        <dbReference type="EMBL" id="KAH0576367.1"/>
    </source>
</evidence>
<comment type="caution">
    <text evidence="1">The sequence shown here is derived from an EMBL/GenBank/DDBJ whole genome shotgun (WGS) entry which is preliminary data.</text>
</comment>
<protein>
    <submittedName>
        <fullName evidence="1">Uncharacterized protein</fullName>
    </submittedName>
</protein>
<dbReference type="AlphaFoldDB" id="A0A9P8S167"/>
<keyword evidence="2" id="KW-1185">Reference proteome</keyword>
<dbReference type="GeneID" id="94295953"/>
<gene>
    <name evidence="1" type="ORF">SS50377_21930</name>
</gene>
<organism evidence="1 2">
    <name type="scientific">Spironucleus salmonicida</name>
    <dbReference type="NCBI Taxonomy" id="348837"/>
    <lineage>
        <taxon>Eukaryota</taxon>
        <taxon>Metamonada</taxon>
        <taxon>Diplomonadida</taxon>
        <taxon>Hexamitidae</taxon>
        <taxon>Hexamitinae</taxon>
        <taxon>Spironucleus</taxon>
    </lineage>
</organism>
<accession>A0A9P8S167</accession>
<name>A0A9P8S167_9EUKA</name>
<dbReference type="RefSeq" id="XP_067767140.1">
    <property type="nucleotide sequence ID" value="XM_067905823.1"/>
</dbReference>
<evidence type="ECO:0000313" key="2">
    <source>
        <dbReference type="Proteomes" id="UP000018208"/>
    </source>
</evidence>
<proteinExistence type="predicted"/>